<dbReference type="GO" id="GO:0008380">
    <property type="term" value="P:RNA splicing"/>
    <property type="evidence" value="ECO:0007669"/>
    <property type="project" value="UniProtKB-KW"/>
</dbReference>
<dbReference type="Pfam" id="PF21188">
    <property type="entry name" value="BRR2_plug"/>
    <property type="match status" value="1"/>
</dbReference>
<dbReference type="PANTHER" id="PTHR47961:SF4">
    <property type="entry name" value="ACTIVATING SIGNAL COINTEGRATOR 1 COMPLEX SUBUNIT 3"/>
    <property type="match status" value="1"/>
</dbReference>
<evidence type="ECO:0000259" key="19">
    <source>
        <dbReference type="PROSITE" id="PS51192"/>
    </source>
</evidence>
<evidence type="ECO:0000259" key="20">
    <source>
        <dbReference type="PROSITE" id="PS51194"/>
    </source>
</evidence>
<comment type="subunit">
    <text evidence="15">Component of a core complex containing at least PRPF8, SNRNP200, EFTUD2 and SNRNP40. Component of the U5 snRNP and U4/U6-U5 tri-snRNP complexes, building blocks of the spliceosome. Component of the U4/U6-U5 tri-snRNP complex composed of the U4, U6 and U5 snRNAs and at least PRPF3, PRPF4, PRPF6, PRPF8, PRPF31, SNRNP200, TXNL4A, SNRNP40, DDX23, CD2BP2, PPIH, SNU13, EFTUD2, SART1 and USP39. Component of precatalytic, catalytic and postcatalytic spliceosomal complexes. Component of the minor spliceosome, which splices U12-type introns. Interacts with C9orf78; the interaction is direct and mutually exclusive with its interaction with WBP4. Interacts with WBP4; the interaction is mutually exclusive with its interaction with C9orf78. Interacts with PRPF8. Interacts with TSSC4; the interaction is direct, excludes recruitment of C9ORF78 and WBP4 to SNRNP200 and negatively regulates its RNA helicase activity.</text>
</comment>
<evidence type="ECO:0000256" key="5">
    <source>
        <dbReference type="ARBA" id="ARBA00022728"/>
    </source>
</evidence>
<evidence type="ECO:0000256" key="6">
    <source>
        <dbReference type="ARBA" id="ARBA00022737"/>
    </source>
</evidence>
<keyword evidence="6" id="KW-0677">Repeat</keyword>
<dbReference type="FunFam" id="3.40.50.300:FF:000368">
    <property type="entry name" value="U5 small nuclear ribonucleoprotein 200 kDa helicase"/>
    <property type="match status" value="1"/>
</dbReference>
<dbReference type="Gene3D" id="1.10.150.20">
    <property type="entry name" value="5' to 3' exonuclease, C-terminal subdomain"/>
    <property type="match status" value="2"/>
</dbReference>
<dbReference type="EC" id="3.6.4.13" evidence="3"/>
<evidence type="ECO:0000256" key="11">
    <source>
        <dbReference type="ARBA" id="ARBA00023187"/>
    </source>
</evidence>
<dbReference type="SUPFAM" id="SSF52540">
    <property type="entry name" value="P-loop containing nucleoside triphosphate hydrolases"/>
    <property type="match status" value="4"/>
</dbReference>
<dbReference type="InterPro" id="IPR014756">
    <property type="entry name" value="Ig_E-set"/>
</dbReference>
<feature type="region of interest" description="Disordered" evidence="18">
    <location>
        <begin position="1"/>
        <end position="31"/>
    </location>
</feature>
<dbReference type="Gene3D" id="2.60.40.150">
    <property type="entry name" value="C2 domain"/>
    <property type="match status" value="2"/>
</dbReference>
<keyword evidence="10" id="KW-0067">ATP-binding</keyword>
<keyword evidence="5" id="KW-0747">Spliceosome</keyword>
<evidence type="ECO:0000256" key="8">
    <source>
        <dbReference type="ARBA" id="ARBA00022801"/>
    </source>
</evidence>
<dbReference type="FunFam" id="2.60.40.150:FF:000048">
    <property type="entry name" value="U5 small nuclear ribonucleoprotein 200 kDa helicase"/>
    <property type="match status" value="1"/>
</dbReference>
<dbReference type="PROSITE" id="PS51192">
    <property type="entry name" value="HELICASE_ATP_BIND_1"/>
    <property type="match status" value="1"/>
</dbReference>
<dbReference type="InterPro" id="IPR057842">
    <property type="entry name" value="WH_MER3"/>
</dbReference>
<feature type="domain" description="Helicase C-terminal" evidence="20">
    <location>
        <begin position="782"/>
        <end position="967"/>
    </location>
</feature>
<dbReference type="InterPro" id="IPR004179">
    <property type="entry name" value="Sec63-dom"/>
</dbReference>
<keyword evidence="7" id="KW-0547">Nucleotide-binding</keyword>
<proteinExistence type="inferred from homology"/>
<evidence type="ECO:0000256" key="15">
    <source>
        <dbReference type="ARBA" id="ARBA00064629"/>
    </source>
</evidence>
<comment type="caution">
    <text evidence="21">The sequence shown here is derived from an EMBL/GenBank/DDBJ whole genome shotgun (WGS) entry which is preliminary data.</text>
</comment>
<evidence type="ECO:0000313" key="21">
    <source>
        <dbReference type="EMBL" id="OWK51341.1"/>
    </source>
</evidence>
<evidence type="ECO:0000256" key="10">
    <source>
        <dbReference type="ARBA" id="ARBA00022840"/>
    </source>
</evidence>
<comment type="catalytic activity">
    <reaction evidence="14">
        <text>ATP + H2O = ADP + phosphate + H(+)</text>
        <dbReference type="Rhea" id="RHEA:13065"/>
        <dbReference type="ChEBI" id="CHEBI:15377"/>
        <dbReference type="ChEBI" id="CHEBI:15378"/>
        <dbReference type="ChEBI" id="CHEBI:30616"/>
        <dbReference type="ChEBI" id="CHEBI:43474"/>
        <dbReference type="ChEBI" id="CHEBI:456216"/>
        <dbReference type="EC" id="3.6.4.13"/>
    </reaction>
</comment>
<dbReference type="SMART" id="SM00490">
    <property type="entry name" value="HELICc"/>
    <property type="match status" value="2"/>
</dbReference>
<dbReference type="Pfam" id="PF23445">
    <property type="entry name" value="WHD_SNRNP200"/>
    <property type="match status" value="2"/>
</dbReference>
<evidence type="ECO:0000256" key="4">
    <source>
        <dbReference type="ARBA" id="ARBA00022664"/>
    </source>
</evidence>
<keyword evidence="12" id="KW-0539">Nucleus</keyword>
<dbReference type="CDD" id="cd18021">
    <property type="entry name" value="DEXHc_Brr2_2"/>
    <property type="match status" value="1"/>
</dbReference>
<name>A0A218UCM7_9PASE</name>
<evidence type="ECO:0000256" key="9">
    <source>
        <dbReference type="ARBA" id="ARBA00022806"/>
    </source>
</evidence>
<evidence type="ECO:0000256" key="18">
    <source>
        <dbReference type="SAM" id="MobiDB-lite"/>
    </source>
</evidence>
<dbReference type="SMART" id="SM00487">
    <property type="entry name" value="DEXDc"/>
    <property type="match status" value="2"/>
</dbReference>
<dbReference type="GO" id="GO:0005524">
    <property type="term" value="F:ATP binding"/>
    <property type="evidence" value="ECO:0007669"/>
    <property type="project" value="UniProtKB-KW"/>
</dbReference>
<accession>A0A218UCM7</accession>
<dbReference type="FunFam" id="2.60.40.150:FF:000004">
    <property type="entry name" value="RNA helicase, activating signal cointegrator 1"/>
    <property type="match status" value="1"/>
</dbReference>
<dbReference type="GO" id="GO:0006397">
    <property type="term" value="P:mRNA processing"/>
    <property type="evidence" value="ECO:0007669"/>
    <property type="project" value="UniProtKB-KW"/>
</dbReference>
<evidence type="ECO:0000256" key="17">
    <source>
        <dbReference type="ARBA" id="ARBA00077567"/>
    </source>
</evidence>
<dbReference type="EMBL" id="MUZQ01000445">
    <property type="protein sequence ID" value="OWK51341.1"/>
    <property type="molecule type" value="Genomic_DNA"/>
</dbReference>
<evidence type="ECO:0000256" key="12">
    <source>
        <dbReference type="ARBA" id="ARBA00023242"/>
    </source>
</evidence>
<comment type="similarity">
    <text evidence="2">Belongs to the helicase family. SKI2 subfamily.</text>
</comment>
<dbReference type="Gene3D" id="3.40.50.300">
    <property type="entry name" value="P-loop containing nucleotide triphosphate hydrolases"/>
    <property type="match status" value="8"/>
</dbReference>
<feature type="domain" description="Helicase ATP-binding" evidence="19">
    <location>
        <begin position="1383"/>
        <end position="1558"/>
    </location>
</feature>
<dbReference type="InterPro" id="IPR041094">
    <property type="entry name" value="Brr2_helicase_PWI"/>
</dbReference>
<dbReference type="SMART" id="SM00973">
    <property type="entry name" value="Sec63"/>
    <property type="match status" value="2"/>
</dbReference>
<dbReference type="SUPFAM" id="SSF46785">
    <property type="entry name" value="Winged helix' DNA-binding domain"/>
    <property type="match status" value="2"/>
</dbReference>
<evidence type="ECO:0000256" key="7">
    <source>
        <dbReference type="ARBA" id="ARBA00022741"/>
    </source>
</evidence>
<dbReference type="InterPro" id="IPR036388">
    <property type="entry name" value="WH-like_DNA-bd_sf"/>
</dbReference>
<dbReference type="Pfam" id="PF18149">
    <property type="entry name" value="Helicase_PWI"/>
    <property type="match status" value="1"/>
</dbReference>
<dbReference type="FunFam" id="1.10.10.10:FF:000012">
    <property type="entry name" value="U5 small nuclear ribonucleoprotein helicase"/>
    <property type="match status" value="1"/>
</dbReference>
<dbReference type="InterPro" id="IPR050474">
    <property type="entry name" value="Hel308_SKI2-like"/>
</dbReference>
<evidence type="ECO:0000256" key="1">
    <source>
        <dbReference type="ARBA" id="ARBA00004123"/>
    </source>
</evidence>
<dbReference type="InterPro" id="IPR011545">
    <property type="entry name" value="DEAD/DEAH_box_helicase_dom"/>
</dbReference>
<evidence type="ECO:0000256" key="14">
    <source>
        <dbReference type="ARBA" id="ARBA00047984"/>
    </source>
</evidence>
<dbReference type="PIRSF" id="PIRSF039073">
    <property type="entry name" value="BRR2"/>
    <property type="match status" value="1"/>
</dbReference>
<dbReference type="GO" id="GO:0005681">
    <property type="term" value="C:spliceosomal complex"/>
    <property type="evidence" value="ECO:0007669"/>
    <property type="project" value="UniProtKB-KW"/>
</dbReference>
<sequence length="2164" mass="246995">MGDKAQRTKPQMQEERRAKRRKRDEDRHDINKMKGYTLLSEGIDEMVGIIYKPKTKETRETYEVLLSFIQAALGDQPRDILCGAADEVLAVLKNEKLRDKERRKEVELLLGPTDDTRYHVLVNLGKKITDYGGDKDIQNMDDNIDETYGVNVQFESDEELVASGELMSSKKKDLHPRDIDAFWLQRQLSRFYDDAIVSQKKADEVLEILKGSGFPGCENSMFFFPQTASDDRECENQLVLLLGFNTFDFIKVLRQHRMMILYCTLLASAQSEAEKERIMGKMEADPELSKFLYQLHETEKEDLIREERSRRERVRQSRMDTDLESMDLDQGGEQLVPVEKLPKYAQAGFEGFKTLNRIQSKLFRAALESDENLLLCAPTIWSLGLVNLKVDLGLGVENLRRFLKVELESGAGEPQGGSGLWGRRTLEFRDFGDFWDRRCLSQGAGKTNVALMCMLREIGKHINMDGTINVDDFKIIYIAPMRSLVQEMVGSFSKVRLRGAGFGIGSQEVWDQIPGKFGITSKEKFGIGSKGRFGITEGFGMSRRLATYGITVAELTGDHQLCKEEISATQIIVCTPEKWDIITRKGGERTYTQLVRLVILVSSSTAGWSSSRGSWGLGLLQVFLKVELGFEVENLKDEIHLLHDDRGPVLESLVARAIRNIEMTQEDVRLVGLSATLPNYEDVATFLRVDPAKGLFYFDNRYGKPRRSFSSFRPVPLEQTYVGITEKKAIKRFQIMNEIVYEKIMEHAGKNQFFPCQSRFSRADPGSPGPIPVLPVRSRFSRADPGPIPVWQVLVFVHSRKETGKTARAIRDMCLEKDTLGLFLREGSASTEVLRTEAEQCKFLLDLTPLFLQVLVSTATLAWGVNLPAHTVIIKGTQVYSPEKGRWTELGALDILQMLGRAGRPQYDTKGEGILITSHGELQYYLSLLNQQLPIESQMVAKLPDMLNAEAVLGNVQNAKDALNWLGYTYLYIRMLRSPGLYGISHEELKADPLLEQRRLDLVHTAALMLDKNNLVKYDKKTGNFQVTELGRIASHYYITNETVQTYNQLLKPTLSEIELFRVFSLSSEFRNITVREEEKLELQKLLERVPIPVKESIEEPSAKINVLLQAFISQLKLEGFALMADMVYVTQSAGRLMRAIFEIVLNRGWAQLTDKTLNLCKMIDKRMWQSMCPLRQFKKLPEEVVKKIEKKNFPFERLYDLNHNEIGELIRMPKMGKTIHKYVHLFPKLELSVHLQPITRSTLKVELTIAPDFQWDEKVHGSSEAFWILVEDVDSEVILHHEYFLLKAKYAQDEHLVTFFVPVFEPLPPQYFIRVVSDRWLSCETQLPVSFRHLILPEKYPPPTELLDLQPLPVSALRNSAFESLYQDKFPFFNPIQTQVFNTVYNSDDNVFVGAPTGSGKTICAEFAILRMLLQNSEGRCVYITPMEALAEQVFMDWYEKFQERLNKKVVLLTGETSTDLKLLGKGNIIISTPEKWDILSRRWKQRKNVQNVNLFIVDEVHLIGGENGPVLEVICSRMRYISSQIERPIRIVALSSSLSNAKDVAHWLGCSATATFNFHPNVRPVPLELHIQGFNISHTQTRLLSMAKPVYHAVMKHSPKKPVLVFVPSRKQTRLTAINILTTCASDVQRHRFLHCAEKDLVPYLEKLSDPTLKETLVNGVGYLHEGLTAMERRVVEQLFSSGAVQVMVASRSLCWGMNISAHLVIIMDTQYYNGKIHAYVDYPIYDVLQMVGHANRPLQDDEGRCVIMCQGSKKDFFKKFLYEPLPVESHLDHCMHDHFNAEIVTKTIENKQDAVDYLTWTFLYRRMTQNPNYYNLQGVSHRHLSDHLSELVEQTLSDLEQSKCISIEDEMDVAPLNLGMIAAYYYINYTTIELFSMSLNAKTKVRGLLEIISNAAEYENIPIRHHEDNLLRQVRDPWDQWDPWDGIHGMGSAIRLIQACVDVLSSNGWLSPALAAMELAQMVTQAMWSKDSYLKQLPHFTSEHIKRCADKGTSWGHVGQLQGVESVFDIMEMEDEERTALLQLPEAQIADVARFCNRYPNIELSYEVGDRDNIRSGGPVVVLVQLEREEEVTGPVIAPLFPQKREEGWWVVIGDSKSNSLISIKRLTLQQKAKVKLDFVAPAAGTQHYTLFFMSDAYMGCDQEYKFSVDVKEAESDSDSD</sequence>
<dbReference type="InterPro" id="IPR035892">
    <property type="entry name" value="C2_domain_sf"/>
</dbReference>
<dbReference type="InterPro" id="IPR014001">
    <property type="entry name" value="Helicase_ATP-bd"/>
</dbReference>
<dbReference type="CDD" id="cd18795">
    <property type="entry name" value="SF2_C_Ski2"/>
    <property type="match status" value="2"/>
</dbReference>
<evidence type="ECO:0000313" key="22">
    <source>
        <dbReference type="Proteomes" id="UP000197619"/>
    </source>
</evidence>
<evidence type="ECO:0000256" key="13">
    <source>
        <dbReference type="ARBA" id="ARBA00034541"/>
    </source>
</evidence>
<organism evidence="21 22">
    <name type="scientific">Lonchura striata</name>
    <name type="common">white-rumped munia</name>
    <dbReference type="NCBI Taxonomy" id="40157"/>
    <lineage>
        <taxon>Eukaryota</taxon>
        <taxon>Metazoa</taxon>
        <taxon>Chordata</taxon>
        <taxon>Craniata</taxon>
        <taxon>Vertebrata</taxon>
        <taxon>Euteleostomi</taxon>
        <taxon>Archelosauria</taxon>
        <taxon>Archosauria</taxon>
        <taxon>Dinosauria</taxon>
        <taxon>Saurischia</taxon>
        <taxon>Theropoda</taxon>
        <taxon>Coelurosauria</taxon>
        <taxon>Aves</taxon>
        <taxon>Neognathae</taxon>
        <taxon>Neoaves</taxon>
        <taxon>Telluraves</taxon>
        <taxon>Australaves</taxon>
        <taxon>Passeriformes</taxon>
        <taxon>Passeroidea</taxon>
        <taxon>Estrildidae</taxon>
        <taxon>Estrildinae</taxon>
        <taxon>Lonchura</taxon>
    </lineage>
</organism>
<comment type="subcellular location">
    <subcellularLocation>
        <location evidence="1">Nucleus</location>
    </subcellularLocation>
</comment>
<gene>
    <name evidence="21" type="primary">SNRNP200</name>
    <name evidence="21" type="ORF">RLOC_00007532</name>
</gene>
<protein>
    <recommendedName>
        <fullName evidence="13">U5 small nuclear ribonucleoprotein 200 kDa helicase</fullName>
        <ecNumber evidence="3">3.6.4.13</ecNumber>
    </recommendedName>
    <alternativeName>
        <fullName evidence="16">BRR2 homolog</fullName>
    </alternativeName>
    <alternativeName>
        <fullName evidence="17">U5 snRNP-specific 200 kDa protein</fullName>
    </alternativeName>
</protein>
<dbReference type="FunFam" id="1.10.10.10:FF:000024">
    <property type="entry name" value="U5 small nuclear ribonucleoprotein helicase"/>
    <property type="match status" value="1"/>
</dbReference>
<keyword evidence="4" id="KW-0507">mRNA processing</keyword>
<keyword evidence="11" id="KW-0508">mRNA splicing</keyword>
<dbReference type="InterPro" id="IPR036390">
    <property type="entry name" value="WH_DNA-bd_sf"/>
</dbReference>
<dbReference type="Gene3D" id="1.10.3380.10">
    <property type="entry name" value="Sec63 N-terminal domain-like domain"/>
    <property type="match status" value="3"/>
</dbReference>
<dbReference type="Pfam" id="PF00270">
    <property type="entry name" value="DEAD"/>
    <property type="match status" value="1"/>
</dbReference>
<dbReference type="InterPro" id="IPR048863">
    <property type="entry name" value="BRR2_plug"/>
</dbReference>
<keyword evidence="9 21" id="KW-0347">Helicase</keyword>
<dbReference type="GO" id="GO:0003724">
    <property type="term" value="F:RNA helicase activity"/>
    <property type="evidence" value="ECO:0007669"/>
    <property type="project" value="UniProtKB-EC"/>
</dbReference>
<dbReference type="FunFam" id="3.40.50.300:FF:000254">
    <property type="entry name" value="U5 small nuclear ribonucleoprotein helicase"/>
    <property type="match status" value="1"/>
</dbReference>
<dbReference type="SUPFAM" id="SSF81296">
    <property type="entry name" value="E set domains"/>
    <property type="match status" value="1"/>
</dbReference>
<evidence type="ECO:0000256" key="3">
    <source>
        <dbReference type="ARBA" id="ARBA00012552"/>
    </source>
</evidence>
<evidence type="ECO:0000256" key="2">
    <source>
        <dbReference type="ARBA" id="ARBA00010140"/>
    </source>
</evidence>
<keyword evidence="8" id="KW-0378">Hydrolase</keyword>
<dbReference type="InterPro" id="IPR027417">
    <property type="entry name" value="P-loop_NTPase"/>
</dbReference>
<dbReference type="STRING" id="299123.ENSLSDP00000010654"/>
<keyword evidence="22" id="KW-1185">Reference proteome</keyword>
<dbReference type="InterPro" id="IPR001650">
    <property type="entry name" value="Helicase_C-like"/>
</dbReference>
<dbReference type="FunFam" id="1.10.150.20:FF:000013">
    <property type="entry name" value="U5 small nuclear ribonucleoprotein kDa helicase"/>
    <property type="match status" value="1"/>
</dbReference>
<dbReference type="FunFam" id="1.10.3380.10:FF:000001">
    <property type="entry name" value="U5 small nuclear ribonucleoprotein helicase"/>
    <property type="match status" value="1"/>
</dbReference>
<dbReference type="Pfam" id="PF02889">
    <property type="entry name" value="Sec63"/>
    <property type="match status" value="3"/>
</dbReference>
<dbReference type="GO" id="GO:0016787">
    <property type="term" value="F:hydrolase activity"/>
    <property type="evidence" value="ECO:0007669"/>
    <property type="project" value="UniProtKB-KW"/>
</dbReference>
<reference evidence="21 22" key="1">
    <citation type="submission" date="2017-05" db="EMBL/GenBank/DDBJ databases">
        <title>Genome of assembly of the Bengalese finch, Lonchura striata domestica.</title>
        <authorList>
            <person name="Colquitt B.M."/>
            <person name="Brainard M.S."/>
        </authorList>
    </citation>
    <scope>NUCLEOTIDE SEQUENCE [LARGE SCALE GENOMIC DNA]</scope>
    <source>
        <strain evidence="21">White83orange57</strain>
    </source>
</reference>
<evidence type="ECO:0000256" key="16">
    <source>
        <dbReference type="ARBA" id="ARBA00075915"/>
    </source>
</evidence>
<dbReference type="Proteomes" id="UP000197619">
    <property type="component" value="Unassembled WGS sequence"/>
</dbReference>
<dbReference type="PANTHER" id="PTHR47961">
    <property type="entry name" value="DNA POLYMERASE THETA, PUTATIVE (AFU_ORTHOLOGUE AFUA_1G05260)-RELATED"/>
    <property type="match status" value="1"/>
</dbReference>
<dbReference type="PROSITE" id="PS51194">
    <property type="entry name" value="HELICASE_CTER"/>
    <property type="match status" value="1"/>
</dbReference>
<dbReference type="GO" id="GO:0003676">
    <property type="term" value="F:nucleic acid binding"/>
    <property type="evidence" value="ECO:0007669"/>
    <property type="project" value="InterPro"/>
</dbReference>
<dbReference type="SUPFAM" id="SSF158702">
    <property type="entry name" value="Sec63 N-terminal domain-like"/>
    <property type="match status" value="2"/>
</dbReference>
<dbReference type="Gene3D" id="1.10.10.10">
    <property type="entry name" value="Winged helix-like DNA-binding domain superfamily/Winged helix DNA-binding domain"/>
    <property type="match status" value="2"/>
</dbReference>
<dbReference type="FunFam" id="1.10.150.20:FF:000004">
    <property type="entry name" value="U5 small nuclear ribonucleoprotein helicase"/>
    <property type="match status" value="1"/>
</dbReference>
<keyword evidence="21" id="KW-0687">Ribonucleoprotein</keyword>